<dbReference type="Pfam" id="PF23036">
    <property type="entry name" value="TRAPPC10_1st"/>
    <property type="match status" value="2"/>
</dbReference>
<dbReference type="Pfam" id="PF24965">
    <property type="entry name" value="TRS130_4HB"/>
    <property type="match status" value="1"/>
</dbReference>
<dbReference type="InterPro" id="IPR002909">
    <property type="entry name" value="IPT_dom"/>
</dbReference>
<dbReference type="InterPro" id="IPR014756">
    <property type="entry name" value="Ig_E-set"/>
</dbReference>
<dbReference type="SMART" id="SM00248">
    <property type="entry name" value="ANK"/>
    <property type="match status" value="2"/>
</dbReference>
<feature type="domain" description="DUF7077" evidence="10">
    <location>
        <begin position="2288"/>
        <end position="2408"/>
    </location>
</feature>
<feature type="transmembrane region" description="Helical" evidence="6">
    <location>
        <begin position="2841"/>
        <end position="2860"/>
    </location>
</feature>
<organism evidence="13 14">
    <name type="scientific">Aspergillus arachidicola</name>
    <dbReference type="NCBI Taxonomy" id="656916"/>
    <lineage>
        <taxon>Eukaryota</taxon>
        <taxon>Fungi</taxon>
        <taxon>Dikarya</taxon>
        <taxon>Ascomycota</taxon>
        <taxon>Pezizomycotina</taxon>
        <taxon>Eurotiomycetes</taxon>
        <taxon>Eurotiomycetidae</taxon>
        <taxon>Eurotiales</taxon>
        <taxon>Aspergillaceae</taxon>
        <taxon>Aspergillus</taxon>
        <taxon>Aspergillus subgen. Circumdati</taxon>
    </lineage>
</organism>
<dbReference type="Pfam" id="PF12584">
    <property type="entry name" value="TRAPPC10"/>
    <property type="match status" value="1"/>
</dbReference>
<feature type="region of interest" description="Disordered" evidence="5">
    <location>
        <begin position="77"/>
        <end position="129"/>
    </location>
</feature>
<feature type="region of interest" description="Disordered" evidence="5">
    <location>
        <begin position="746"/>
        <end position="784"/>
    </location>
</feature>
<keyword evidence="3" id="KW-0333">Golgi apparatus</keyword>
<feature type="compositionally biased region" description="Basic and acidic residues" evidence="5">
    <location>
        <begin position="1887"/>
        <end position="1897"/>
    </location>
</feature>
<evidence type="ECO:0000256" key="1">
    <source>
        <dbReference type="ARBA" id="ARBA00004555"/>
    </source>
</evidence>
<dbReference type="GO" id="GO:0005829">
    <property type="term" value="C:cytosol"/>
    <property type="evidence" value="ECO:0007669"/>
    <property type="project" value="GOC"/>
</dbReference>
<evidence type="ECO:0000313" key="14">
    <source>
        <dbReference type="Proteomes" id="UP000231358"/>
    </source>
</evidence>
<keyword evidence="2" id="KW-0813">Transport</keyword>
<dbReference type="InterPro" id="IPR002110">
    <property type="entry name" value="Ankyrin_rpt"/>
</dbReference>
<feature type="region of interest" description="Disordered" evidence="5">
    <location>
        <begin position="1109"/>
        <end position="1128"/>
    </location>
</feature>
<evidence type="ECO:0000256" key="2">
    <source>
        <dbReference type="ARBA" id="ARBA00022448"/>
    </source>
</evidence>
<evidence type="ECO:0000259" key="9">
    <source>
        <dbReference type="Pfam" id="PF23036"/>
    </source>
</evidence>
<feature type="compositionally biased region" description="Low complexity" evidence="5">
    <location>
        <begin position="636"/>
        <end position="652"/>
    </location>
</feature>
<dbReference type="Pfam" id="PF12796">
    <property type="entry name" value="Ank_2"/>
    <property type="match status" value="1"/>
</dbReference>
<dbReference type="PROSITE" id="PS50088">
    <property type="entry name" value="ANK_REPEAT"/>
    <property type="match status" value="2"/>
</dbReference>
<evidence type="ECO:0000259" key="11">
    <source>
        <dbReference type="Pfam" id="PF24967"/>
    </source>
</evidence>
<reference evidence="13 14" key="1">
    <citation type="submission" date="2017-05" db="EMBL/GenBank/DDBJ databases">
        <title>Genome sequence for an aflatoxigenic pathogen of Argentinian peanut, Aspergillus arachidicola.</title>
        <authorList>
            <person name="Moore G."/>
            <person name="Beltz S.B."/>
            <person name="Mack B.M."/>
        </authorList>
    </citation>
    <scope>NUCLEOTIDE SEQUENCE [LARGE SCALE GENOMIC DNA]</scope>
    <source>
        <strain evidence="13 14">CBS 117610</strain>
    </source>
</reference>
<dbReference type="EMBL" id="NEXV01000052">
    <property type="protein sequence ID" value="PIG89558.1"/>
    <property type="molecule type" value="Genomic_DNA"/>
</dbReference>
<dbReference type="GO" id="GO:0006891">
    <property type="term" value="P:intra-Golgi vesicle-mediated transport"/>
    <property type="evidence" value="ECO:0007669"/>
    <property type="project" value="TreeGrafter"/>
</dbReference>
<dbReference type="Pfam" id="PF23274">
    <property type="entry name" value="DUF7077"/>
    <property type="match status" value="1"/>
</dbReference>
<feature type="compositionally biased region" description="Polar residues" evidence="5">
    <location>
        <begin position="676"/>
        <end position="701"/>
    </location>
</feature>
<comment type="subcellular location">
    <subcellularLocation>
        <location evidence="1">Golgi apparatus</location>
    </subcellularLocation>
</comment>
<feature type="region of interest" description="Disordered" evidence="5">
    <location>
        <begin position="1874"/>
        <end position="1922"/>
    </location>
</feature>
<keyword evidence="6" id="KW-1133">Transmembrane helix</keyword>
<feature type="region of interest" description="Disordered" evidence="5">
    <location>
        <begin position="1073"/>
        <end position="1103"/>
    </location>
</feature>
<dbReference type="PROSITE" id="PS50297">
    <property type="entry name" value="ANK_REP_REGION"/>
    <property type="match status" value="2"/>
</dbReference>
<keyword evidence="4" id="KW-0040">ANK repeat</keyword>
<feature type="region of interest" description="Disordered" evidence="5">
    <location>
        <begin position="1136"/>
        <end position="1161"/>
    </location>
</feature>
<comment type="caution">
    <text evidence="13">The sequence shown here is derived from an EMBL/GenBank/DDBJ whole genome shotgun (WGS) entry which is preliminary data.</text>
</comment>
<sequence>MGPAEAASSPTFPALDPIVVDNEMDNPYQDTNLDFLDSARLQMSSENAGRDFDDLFAHSTSSRTVTESGSVCLSPSELSLKRPYQDQDTLRQPNLVKSDSPAESPEASSRSSSSESPRDHLRNASIASSASAIQSESHIMPFGYTSEDWISQDLGSVKEESLFGFDPSSIASMDGAFPDLESSNKAMDAAFDFESAASSPSPLKIESTPQPTSQKSLRTQFRSTSASKRSASPQFQSTGSPYFRHNAKEPSPFAVSALPSQGKSPMNQWAGRSPSSLLEESFGGINMNASSPLNSNLNFVPNNFTNFGLSFAPSPPQSNMKSETTQRHVLTVHPTSLKSRVETQIPIRLTLFPLPSGVKKIRLPSHTISKPKFLAPASADRAPDTVELHTSLVCTSAMQDQEKLKKAFARARGEPRYRSSSSSPHPVDDVQEDDKPLDGGEVKICSGCIQRERKRAFRKKQRKPEEDELFQKDEEKRVIVFNTNEIKDWTEPSKNALPNYGDIPNPAVPAGAMQVELPMRIACYCRHQNEKLGFQVIFTVKDYKDNVIAQAITNSIMITDDHKTHAPPAPPAPGPSPSLPDGTQLPGVGVFPSGPVLDNGKSSASSQPSSATDLQGLQQRFNTQHQLNSGSFAMPQNSSTSSTSRNLSRQTSPNDFQGPMSKRRKHSNSGRLPSELTMTKLDNAQPSTGVSGTPALNNDSPFSAPRGFASPVERPFVTASAINPFFNPTSQQQQSLDNFIQQQLMSAPNSAQPSRPGTPGPSTRNNFQEQNLSLPLGPNTSTPMWPPLTNAGNRLPSVIHKLVPAEGSITGGTEVTLLGSGFYPGMEVVFGDTLATTTTFWGDKCLNCLTPPALQPGLVAVVFKHEHPTFGQVQTPQPLMPKQQQFFRYVDDRELQMYRLALGILGQKLGSQADAFQTAQQIMGSDPKSVFGLQNDFQGGSGGGHQRQVPGLESQGKLSDMDSKMLTYLEFVDLDDSPRPPKYNSRCATGQTLLHFAASLGLTRFVAGLLARGANPDVQDNTGNTPMHLAALNGHAHIVNRLRLAGANVNTRSIRGFTPADIASTLPAHQAALVPAQHRRSRSVGSLASSRRTHSSSASLHSLWESSSGSFDEAIDDSSDLDEDDSDDLEFTVSRRSSMHHDVPAPLPNVDQASAPEDARPFSPPAALVAWRNQLQTQINQFQQSVANAFPNLPALPPMPALPDYQAHPMMRRITNLVPHRPSTARSAKEGWWDLLTGNSAPNTTDLPSYEELYPQQDEQGDEDVTRMKKSSMLQAATDAVLDQHFEAQASAQASTSRTVTVKQEHEDLKDIRIGKRVISREQQKHLREQQAQRMKGLGSDRNLYFIWIPLLVLVICAWARSYVPGIWQGFSSGVEFEIWIAPTACSLEASPLSQPETPSGNMDPSPQAGSSSVTVEYTDPSGLFPLVQPVLANKLPLKNLHWKSPTRPVRSIESLRIGFVPAPNEANERKSSGDSAVPHRRHQIPGLRQTPYLKIFLLRCDDNDTYKTTSRKALREWIKTHASMSQSTTSQEKHDACEWLILHVVQDGDGAEKAIPSSKWGRATTTVLEKVKADFNGTSKSAVDRVAQLRLPKQGTTQKPPDLADQLEDLIEKIKNGILASFDLRVAQYEEDIKEKDSQRSLPGWNFCTFFILKEGLARGFENVGLFDDALLGYDELSIGLDTAIDEQLERSGEPHGSAFLMHTEDWQKKAKTALESPAAPKDEEDEEPTPIPELDVDDFPIDSNKKAYREMILASNISIFDFRIYIFSRQLTLLLRAAKAPSLLNKEPDAGQTRANTIKKPENLMLLSEICERATEFISFSARNLRCDLESGLADVDNAGKAEVINNLVSSWAYAAASQILSQTSTPTLTLPESSLHAITSPADTARDSRPELPRRSSSLVSPPKTRPGRSNTDILSPDALSSVHSGLGQGIAKLALAPAPKTGSEQLLPPEGSCCSWLADESAGNSDMKEVSLDDEISQSAEKPQTIHYLSGIELPRLKAALRSRKSFRSHFEELTDDMYRHHITANRTYSAQMALADMALVRFRQSDYGAAASYFHQITPFYGSKQWTILEGVMLEMYARCLKELQRSEEYVRMSLRLLAKFASHKQSCLSTRQKTLDASSIFAEEELVSQYVEELFEASGALQKEVTAPLTDFFADLHVKPAIIHYKDKDGFQLQLSLRFLLGKRIEVDSMKIRLVGTEGSQSNEHWLELSSKTTIKSSSTNILVDSSMTLQGKYYVDRVEMRAGSILFTSGSGKNSVLPLGFREAVDAEEDSRPYIYCYPPPKGLQAKIVPPHLVNLEETRTLELELGSGWNDIKSATLRVRPATAGLRLRIAETEVVEGDIKISANSEAGYIELSQLGPNSFVRFRIPYTTEEHHPTLSARAEVGYETTNGRFSYSSLHSIVSGLPISVNVQDTFKDQVLFSRFTVSPAMMIPLRILKCSIPSSDVYQVQSNIGDSVAMNVFPKQPASLLYKIQQREEAVMSPGSRRSLRLSVDFTCVDDECLNAVERTFKESIATSEYQQYSTLLTSHIVDTFRTQLSTSDMEVIGLVREVETLPYSSVKWEMLLSALKEPLDGLKTWLQEWHQNHPIIGLPEQPSIPRRHIIIPVDIPEIQVVHTAELRLRNLADQPPHAAVGQMIAAELSLRHTRRWCSPENRENAGGPLEFSYEIHANPELWLVGGRRRGNFTADEGETKTFAVMLLPQKAGHLLLPGLEIKTFLPVSSTAPPKPAAPATGPAGAAPVLQRRQIACEVDYCNHGETVLVLPDLRSTTVSLSLSGGNHGAAWLIDSERRNSTLGGLLMFAFGVWYLIFEMKILSQDSEREAAAIDRISKGLLALQVGLVPLALLVTLPAASSQSKEGRGYWVGQAEILHQNHLNLQFS</sequence>
<feature type="region of interest" description="Disordered" evidence="5">
    <location>
        <begin position="1713"/>
        <end position="1738"/>
    </location>
</feature>
<feature type="compositionally biased region" description="Low complexity" evidence="5">
    <location>
        <begin position="1085"/>
        <end position="1103"/>
    </location>
</feature>
<dbReference type="InterPro" id="IPR056913">
    <property type="entry name" value="TRAPPC10/Trs130_N"/>
</dbReference>
<dbReference type="InterPro" id="IPR013783">
    <property type="entry name" value="Ig-like_fold"/>
</dbReference>
<dbReference type="PANTHER" id="PTHR13251">
    <property type="entry name" value="EPILEPSY HOLOPROSENCEPHALY CANDIDATE 1/TMEM1"/>
    <property type="match status" value="1"/>
</dbReference>
<dbReference type="GO" id="GO:0034498">
    <property type="term" value="P:early endosome to Golgi transport"/>
    <property type="evidence" value="ECO:0007669"/>
    <property type="project" value="TreeGrafter"/>
</dbReference>
<dbReference type="GO" id="GO:1990071">
    <property type="term" value="C:TRAPPII protein complex"/>
    <property type="evidence" value="ECO:0007669"/>
    <property type="project" value="InterPro"/>
</dbReference>
<feature type="domain" description="TRAPPC10/Trs130 C-terminal" evidence="8">
    <location>
        <begin position="2613"/>
        <end position="2771"/>
    </location>
</feature>
<accession>A0A2G7G9M5</accession>
<gene>
    <name evidence="13" type="ORF">AARAC_009847</name>
</gene>
<dbReference type="PANTHER" id="PTHR13251:SF3">
    <property type="entry name" value="TRAFFICKING PROTEIN PARTICLE COMPLEX SUBUNIT 10"/>
    <property type="match status" value="1"/>
</dbReference>
<evidence type="ECO:0000256" key="3">
    <source>
        <dbReference type="ARBA" id="ARBA00023034"/>
    </source>
</evidence>
<dbReference type="CDD" id="cd00102">
    <property type="entry name" value="IPT"/>
    <property type="match status" value="1"/>
</dbReference>
<feature type="region of interest" description="Disordered" evidence="5">
    <location>
        <begin position="196"/>
        <end position="240"/>
    </location>
</feature>
<dbReference type="Proteomes" id="UP000231358">
    <property type="component" value="Unassembled WGS sequence"/>
</dbReference>
<name>A0A2G7G9M5_9EURO</name>
<dbReference type="Pfam" id="PF25603">
    <property type="entry name" value="SPT23_MGA2_DBD"/>
    <property type="match status" value="1"/>
</dbReference>
<feature type="compositionally biased region" description="Pro residues" evidence="5">
    <location>
        <begin position="567"/>
        <end position="578"/>
    </location>
</feature>
<evidence type="ECO:0000313" key="13">
    <source>
        <dbReference type="EMBL" id="PIG89558.1"/>
    </source>
</evidence>
<feature type="region of interest" description="Disordered" evidence="5">
    <location>
        <begin position="1391"/>
        <end position="1415"/>
    </location>
</feature>
<feature type="region of interest" description="Disordered" evidence="5">
    <location>
        <begin position="1"/>
        <end position="28"/>
    </location>
</feature>
<proteinExistence type="predicted"/>
<dbReference type="InterPro" id="IPR045126">
    <property type="entry name" value="TRAPPC10/Trs130"/>
</dbReference>
<evidence type="ECO:0000256" key="4">
    <source>
        <dbReference type="PROSITE-ProRule" id="PRU00023"/>
    </source>
</evidence>
<keyword evidence="14" id="KW-1185">Reference proteome</keyword>
<feature type="region of interest" description="Disordered" evidence="5">
    <location>
        <begin position="561"/>
        <end position="614"/>
    </location>
</feature>
<protein>
    <submittedName>
        <fullName evidence="13">Membrane-tethered transcription factor (SPT23)</fullName>
    </submittedName>
</protein>
<evidence type="ECO:0000259" key="12">
    <source>
        <dbReference type="Pfam" id="PF25603"/>
    </source>
</evidence>
<feature type="repeat" description="ANK" evidence="4">
    <location>
        <begin position="989"/>
        <end position="1021"/>
    </location>
</feature>
<feature type="repeat" description="ANK" evidence="4">
    <location>
        <begin position="1022"/>
        <end position="1054"/>
    </location>
</feature>
<dbReference type="STRING" id="656916.A0A2G7G9M5"/>
<feature type="region of interest" description="Disordered" evidence="5">
    <location>
        <begin position="406"/>
        <end position="438"/>
    </location>
</feature>
<feature type="domain" description="Trs130 NTS" evidence="11">
    <location>
        <begin position="1998"/>
        <end position="2097"/>
    </location>
</feature>
<dbReference type="Gene3D" id="2.60.40.10">
    <property type="entry name" value="Immunoglobulins"/>
    <property type="match status" value="1"/>
</dbReference>
<feature type="region of interest" description="Disordered" evidence="5">
    <location>
        <begin position="629"/>
        <end position="707"/>
    </location>
</feature>
<evidence type="ECO:0000256" key="6">
    <source>
        <dbReference type="SAM" id="Phobius"/>
    </source>
</evidence>
<feature type="domain" description="SPT23/MGA2-like DNA-binding" evidence="12">
    <location>
        <begin position="329"/>
        <end position="563"/>
    </location>
</feature>
<feature type="domain" description="TRAPPC10/Trs130 N-terminal" evidence="9">
    <location>
        <begin position="1412"/>
        <end position="1688"/>
    </location>
</feature>
<dbReference type="InterPro" id="IPR055505">
    <property type="entry name" value="DUF7077"/>
</dbReference>
<feature type="compositionally biased region" description="Acidic residues" evidence="5">
    <location>
        <begin position="1724"/>
        <end position="1738"/>
    </location>
</feature>
<feature type="domain" description="IPT/TIG" evidence="7">
    <location>
        <begin position="798"/>
        <end position="866"/>
    </location>
</feature>
<feature type="domain" description="TRAPPC10/Trs130 N-terminal" evidence="9">
    <location>
        <begin position="1743"/>
        <end position="1782"/>
    </location>
</feature>
<feature type="compositionally biased region" description="Basic and acidic residues" evidence="5">
    <location>
        <begin position="406"/>
        <end position="417"/>
    </location>
</feature>
<dbReference type="SUPFAM" id="SSF81296">
    <property type="entry name" value="E set domains"/>
    <property type="match status" value="1"/>
</dbReference>
<feature type="compositionally biased region" description="Acidic residues" evidence="5">
    <location>
        <begin position="1113"/>
        <end position="1128"/>
    </location>
</feature>
<evidence type="ECO:0000256" key="5">
    <source>
        <dbReference type="SAM" id="MobiDB-lite"/>
    </source>
</evidence>
<keyword evidence="6" id="KW-0812">Transmembrane</keyword>
<feature type="compositionally biased region" description="Polar residues" evidence="5">
    <location>
        <begin position="207"/>
        <end position="240"/>
    </location>
</feature>
<dbReference type="InterPro" id="IPR036770">
    <property type="entry name" value="Ankyrin_rpt-contain_sf"/>
</dbReference>
<feature type="compositionally biased region" description="Low complexity" evidence="5">
    <location>
        <begin position="98"/>
        <end position="115"/>
    </location>
</feature>
<feature type="compositionally biased region" description="Basic and acidic residues" evidence="5">
    <location>
        <begin position="79"/>
        <end position="89"/>
    </location>
</feature>
<feature type="compositionally biased region" description="Polar residues" evidence="5">
    <location>
        <begin position="1392"/>
        <end position="1415"/>
    </location>
</feature>
<dbReference type="InterPro" id="IPR022233">
    <property type="entry name" value="TRAPPC10/Trs130_C"/>
</dbReference>
<dbReference type="InterPro" id="IPR057962">
    <property type="entry name" value="SPT23_MGA2_DBD"/>
</dbReference>
<evidence type="ECO:0000259" key="7">
    <source>
        <dbReference type="Pfam" id="PF01833"/>
    </source>
</evidence>
<dbReference type="Pfam" id="PF24967">
    <property type="entry name" value="NTS_TR130"/>
    <property type="match status" value="1"/>
</dbReference>
<evidence type="ECO:0000259" key="8">
    <source>
        <dbReference type="Pfam" id="PF12584"/>
    </source>
</evidence>
<feature type="compositionally biased region" description="Polar residues" evidence="5">
    <location>
        <begin position="746"/>
        <end position="783"/>
    </location>
</feature>
<feature type="compositionally biased region" description="Low complexity" evidence="5">
    <location>
        <begin position="602"/>
        <end position="611"/>
    </location>
</feature>
<dbReference type="SUPFAM" id="SSF48403">
    <property type="entry name" value="Ankyrin repeat"/>
    <property type="match status" value="1"/>
</dbReference>
<evidence type="ECO:0000259" key="10">
    <source>
        <dbReference type="Pfam" id="PF23274"/>
    </source>
</evidence>
<dbReference type="InterPro" id="IPR056916">
    <property type="entry name" value="NTS_TR130"/>
</dbReference>
<dbReference type="Pfam" id="PF01833">
    <property type="entry name" value="TIG"/>
    <property type="match status" value="1"/>
</dbReference>
<keyword evidence="6" id="KW-0472">Membrane</keyword>
<feature type="transmembrane region" description="Helical" evidence="6">
    <location>
        <begin position="2803"/>
        <end position="2820"/>
    </location>
</feature>
<dbReference type="Gene3D" id="1.25.40.20">
    <property type="entry name" value="Ankyrin repeat-containing domain"/>
    <property type="match status" value="1"/>
</dbReference>